<dbReference type="EMBL" id="VSRR010055155">
    <property type="protein sequence ID" value="MPC80844.1"/>
    <property type="molecule type" value="Genomic_DNA"/>
</dbReference>
<name>A0A5B7IK57_PORTR</name>
<accession>A0A5B7IK57</accession>
<comment type="caution">
    <text evidence="1">The sequence shown here is derived from an EMBL/GenBank/DDBJ whole genome shotgun (WGS) entry which is preliminary data.</text>
</comment>
<dbReference type="Proteomes" id="UP000324222">
    <property type="component" value="Unassembled WGS sequence"/>
</dbReference>
<reference evidence="1 2" key="1">
    <citation type="submission" date="2019-05" db="EMBL/GenBank/DDBJ databases">
        <title>Another draft genome of Portunus trituberculatus and its Hox gene families provides insights of decapod evolution.</title>
        <authorList>
            <person name="Jeong J.-H."/>
            <person name="Song I."/>
            <person name="Kim S."/>
            <person name="Choi T."/>
            <person name="Kim D."/>
            <person name="Ryu S."/>
            <person name="Kim W."/>
        </authorList>
    </citation>
    <scope>NUCLEOTIDE SEQUENCE [LARGE SCALE GENOMIC DNA]</scope>
    <source>
        <tissue evidence="1">Muscle</tissue>
    </source>
</reference>
<evidence type="ECO:0000313" key="2">
    <source>
        <dbReference type="Proteomes" id="UP000324222"/>
    </source>
</evidence>
<sequence>MSQSFKLQLPSRLLASGQKHPFVALQLLLDLSPLPSIAEYWGQNILCQGSPVFTEPLAWLEVNGNQHEIFSGKNIIGRDPDRCKILIPSKVSTVVRHQTINFSLIFYLFIFHMALY</sequence>
<dbReference type="AlphaFoldDB" id="A0A5B7IK57"/>
<evidence type="ECO:0000313" key="1">
    <source>
        <dbReference type="EMBL" id="MPC80844.1"/>
    </source>
</evidence>
<keyword evidence="2" id="KW-1185">Reference proteome</keyword>
<protein>
    <submittedName>
        <fullName evidence="1">Uncharacterized protein</fullName>
    </submittedName>
</protein>
<gene>
    <name evidence="1" type="ORF">E2C01_075437</name>
</gene>
<proteinExistence type="predicted"/>
<organism evidence="1 2">
    <name type="scientific">Portunus trituberculatus</name>
    <name type="common">Swimming crab</name>
    <name type="synonym">Neptunus trituberculatus</name>
    <dbReference type="NCBI Taxonomy" id="210409"/>
    <lineage>
        <taxon>Eukaryota</taxon>
        <taxon>Metazoa</taxon>
        <taxon>Ecdysozoa</taxon>
        <taxon>Arthropoda</taxon>
        <taxon>Crustacea</taxon>
        <taxon>Multicrustacea</taxon>
        <taxon>Malacostraca</taxon>
        <taxon>Eumalacostraca</taxon>
        <taxon>Eucarida</taxon>
        <taxon>Decapoda</taxon>
        <taxon>Pleocyemata</taxon>
        <taxon>Brachyura</taxon>
        <taxon>Eubrachyura</taxon>
        <taxon>Portunoidea</taxon>
        <taxon>Portunidae</taxon>
        <taxon>Portuninae</taxon>
        <taxon>Portunus</taxon>
    </lineage>
</organism>